<gene>
    <name evidence="4" type="ORF">AS594_08000</name>
</gene>
<evidence type="ECO:0000313" key="4">
    <source>
        <dbReference type="EMBL" id="OEJ24441.1"/>
    </source>
</evidence>
<evidence type="ECO:0000313" key="5">
    <source>
        <dbReference type="Proteomes" id="UP000095759"/>
    </source>
</evidence>
<dbReference type="GO" id="GO:0032259">
    <property type="term" value="P:methylation"/>
    <property type="evidence" value="ECO:0007669"/>
    <property type="project" value="UniProtKB-KW"/>
</dbReference>
<dbReference type="Gene3D" id="3.40.50.150">
    <property type="entry name" value="Vaccinia Virus protein VP39"/>
    <property type="match status" value="1"/>
</dbReference>
<keyword evidence="1 4" id="KW-0489">Methyltransferase</keyword>
<evidence type="ECO:0000256" key="2">
    <source>
        <dbReference type="ARBA" id="ARBA00022679"/>
    </source>
</evidence>
<dbReference type="Pfam" id="PF13649">
    <property type="entry name" value="Methyltransf_25"/>
    <property type="match status" value="1"/>
</dbReference>
<name>A0A1E5P4H2_9ACTN</name>
<dbReference type="InterPro" id="IPR051052">
    <property type="entry name" value="Diverse_substrate_MTase"/>
</dbReference>
<dbReference type="PANTHER" id="PTHR44942:SF4">
    <property type="entry name" value="METHYLTRANSFERASE TYPE 11 DOMAIN-CONTAINING PROTEIN"/>
    <property type="match status" value="1"/>
</dbReference>
<evidence type="ECO:0000256" key="1">
    <source>
        <dbReference type="ARBA" id="ARBA00022603"/>
    </source>
</evidence>
<sequence>MTLTGRYVHAWESYWEDTPGTPGAAIWDTDPSLTAAPHLELFSPYADAALPVVDVGCGNGTQTRYLARHFTRAVGIDVSHAGIAHARRADTGRTVDFRQTDATDTDAVRALHERLGDSNVYLRAVMHQSDPPDRPLIAAAVAELVGERGRAFVAELTSGAKTVLRELVRAPGGPPPKLARVFAHGLRPADSADHEVPDLLRASGLTVLAEGRTALAQTEFRADGSRIELPAQWLIVGRTG</sequence>
<evidence type="ECO:0000259" key="3">
    <source>
        <dbReference type="Pfam" id="PF13649"/>
    </source>
</evidence>
<proteinExistence type="predicted"/>
<dbReference type="OrthoDB" id="495703at2"/>
<accession>A0A1E5P4H2</accession>
<dbReference type="STRING" id="285458.BGM19_29110"/>
<dbReference type="GO" id="GO:0008168">
    <property type="term" value="F:methyltransferase activity"/>
    <property type="evidence" value="ECO:0007669"/>
    <property type="project" value="UniProtKB-KW"/>
</dbReference>
<dbReference type="PANTHER" id="PTHR44942">
    <property type="entry name" value="METHYLTRANSF_11 DOMAIN-CONTAINING PROTEIN"/>
    <property type="match status" value="1"/>
</dbReference>
<keyword evidence="5" id="KW-1185">Reference proteome</keyword>
<keyword evidence="2 4" id="KW-0808">Transferase</keyword>
<dbReference type="InterPro" id="IPR041698">
    <property type="entry name" value="Methyltransf_25"/>
</dbReference>
<dbReference type="CDD" id="cd02440">
    <property type="entry name" value="AdoMet_MTases"/>
    <property type="match status" value="1"/>
</dbReference>
<dbReference type="Proteomes" id="UP000095759">
    <property type="component" value="Unassembled WGS sequence"/>
</dbReference>
<dbReference type="EMBL" id="MEHJ01000001">
    <property type="protein sequence ID" value="OEJ24441.1"/>
    <property type="molecule type" value="Genomic_DNA"/>
</dbReference>
<comment type="caution">
    <text evidence="4">The sequence shown here is derived from an EMBL/GenBank/DDBJ whole genome shotgun (WGS) entry which is preliminary data.</text>
</comment>
<dbReference type="InterPro" id="IPR029063">
    <property type="entry name" value="SAM-dependent_MTases_sf"/>
</dbReference>
<dbReference type="AlphaFoldDB" id="A0A1E5P4H2"/>
<feature type="domain" description="Methyltransferase" evidence="3">
    <location>
        <begin position="52"/>
        <end position="107"/>
    </location>
</feature>
<reference evidence="4 5" key="1">
    <citation type="submission" date="2016-08" db="EMBL/GenBank/DDBJ databases">
        <title>Complete genome sequence of Streptomyces agglomeratus strain 6-3-2, a novel anti-MRSA actinomycete isolated from Wuli of Tebit, China.</title>
        <authorList>
            <person name="Chen X."/>
        </authorList>
    </citation>
    <scope>NUCLEOTIDE SEQUENCE [LARGE SCALE GENOMIC DNA]</scope>
    <source>
        <strain evidence="4 5">6-3-2</strain>
    </source>
</reference>
<protein>
    <submittedName>
        <fullName evidence="4">Methyltransferase</fullName>
    </submittedName>
</protein>
<organism evidence="4 5">
    <name type="scientific">Streptomyces agglomeratus</name>
    <dbReference type="NCBI Taxonomy" id="285458"/>
    <lineage>
        <taxon>Bacteria</taxon>
        <taxon>Bacillati</taxon>
        <taxon>Actinomycetota</taxon>
        <taxon>Actinomycetes</taxon>
        <taxon>Kitasatosporales</taxon>
        <taxon>Streptomycetaceae</taxon>
        <taxon>Streptomyces</taxon>
    </lineage>
</organism>
<dbReference type="RefSeq" id="WP_069926315.1">
    <property type="nucleotide sequence ID" value="NZ_MEHI01000001.1"/>
</dbReference>
<dbReference type="SUPFAM" id="SSF53335">
    <property type="entry name" value="S-adenosyl-L-methionine-dependent methyltransferases"/>
    <property type="match status" value="1"/>
</dbReference>